<dbReference type="SUPFAM" id="SSF58014">
    <property type="entry name" value="Coiled-coil domain of nucleotide exchange factor GrpE"/>
    <property type="match status" value="1"/>
</dbReference>
<comment type="caution">
    <text evidence="8">The sequence shown here is derived from an EMBL/GenBank/DDBJ whole genome shotgun (WGS) entry which is preliminary data.</text>
</comment>
<dbReference type="Gene3D" id="3.90.20.20">
    <property type="match status" value="1"/>
</dbReference>
<comment type="similarity">
    <text evidence="2 5">Belongs to the GrpE family.</text>
</comment>
<evidence type="ECO:0000256" key="3">
    <source>
        <dbReference type="ARBA" id="ARBA00014521"/>
    </source>
</evidence>
<dbReference type="GO" id="GO:0051087">
    <property type="term" value="F:protein-folding chaperone binding"/>
    <property type="evidence" value="ECO:0007669"/>
    <property type="project" value="InterPro"/>
</dbReference>
<dbReference type="EMBL" id="MCFL01000381">
    <property type="protein sequence ID" value="ORZ27177.1"/>
    <property type="molecule type" value="Genomic_DNA"/>
</dbReference>
<evidence type="ECO:0000256" key="6">
    <source>
        <dbReference type="SAM" id="Coils"/>
    </source>
</evidence>
<evidence type="ECO:0000256" key="1">
    <source>
        <dbReference type="ARBA" id="ARBA00004305"/>
    </source>
</evidence>
<keyword evidence="6" id="KW-0175">Coiled coil</keyword>
<dbReference type="InterPro" id="IPR009012">
    <property type="entry name" value="GrpE_head"/>
</dbReference>
<dbReference type="GO" id="GO:0042803">
    <property type="term" value="F:protein homodimerization activity"/>
    <property type="evidence" value="ECO:0007669"/>
    <property type="project" value="InterPro"/>
</dbReference>
<dbReference type="CDD" id="cd00446">
    <property type="entry name" value="GrpE"/>
    <property type="match status" value="1"/>
</dbReference>
<name>A0A1Y2GY24_9FUNG</name>
<gene>
    <name evidence="8" type="ORF">BCR44DRAFT_1455726</name>
</gene>
<keyword evidence="9" id="KW-1185">Reference proteome</keyword>
<dbReference type="PRINTS" id="PR00773">
    <property type="entry name" value="GRPEPROTEIN"/>
</dbReference>
<dbReference type="GO" id="GO:0001405">
    <property type="term" value="C:PAM complex, Tim23 associated import motor"/>
    <property type="evidence" value="ECO:0007669"/>
    <property type="project" value="TreeGrafter"/>
</dbReference>
<feature type="coiled-coil region" evidence="6">
    <location>
        <begin position="41"/>
        <end position="93"/>
    </location>
</feature>
<evidence type="ECO:0000313" key="8">
    <source>
        <dbReference type="EMBL" id="ORZ27177.1"/>
    </source>
</evidence>
<dbReference type="SUPFAM" id="SSF51064">
    <property type="entry name" value="Head domain of nucleotide exchange factor GrpE"/>
    <property type="match status" value="1"/>
</dbReference>
<dbReference type="InterPro" id="IPR000740">
    <property type="entry name" value="GrpE"/>
</dbReference>
<protein>
    <recommendedName>
        <fullName evidence="3">GrpE protein homolog, mitochondrial</fullName>
    </recommendedName>
</protein>
<dbReference type="Proteomes" id="UP000193411">
    <property type="component" value="Unassembled WGS sequence"/>
</dbReference>
<reference evidence="8 9" key="1">
    <citation type="submission" date="2016-07" db="EMBL/GenBank/DDBJ databases">
        <title>Pervasive Adenine N6-methylation of Active Genes in Fungi.</title>
        <authorList>
            <consortium name="DOE Joint Genome Institute"/>
            <person name="Mondo S.J."/>
            <person name="Dannebaum R.O."/>
            <person name="Kuo R.C."/>
            <person name="Labutti K."/>
            <person name="Haridas S."/>
            <person name="Kuo A."/>
            <person name="Salamov A."/>
            <person name="Ahrendt S.R."/>
            <person name="Lipzen A."/>
            <person name="Sullivan W."/>
            <person name="Andreopoulos W.B."/>
            <person name="Clum A."/>
            <person name="Lindquist E."/>
            <person name="Daum C."/>
            <person name="Ramamoorthy G.K."/>
            <person name="Gryganskyi A."/>
            <person name="Culley D."/>
            <person name="Magnuson J.K."/>
            <person name="James T.Y."/>
            <person name="O'Malley M.A."/>
            <person name="Stajich J.E."/>
            <person name="Spatafora J.W."/>
            <person name="Visel A."/>
            <person name="Grigoriev I.V."/>
        </authorList>
    </citation>
    <scope>NUCLEOTIDE SEQUENCE [LARGE SCALE GENOMIC DNA]</scope>
    <source>
        <strain evidence="8 9">PL171</strain>
    </source>
</reference>
<dbReference type="InterPro" id="IPR013805">
    <property type="entry name" value="GrpE_CC"/>
</dbReference>
<dbReference type="STRING" id="765915.A0A1Y2GY24"/>
<dbReference type="GO" id="GO:0051082">
    <property type="term" value="F:unfolded protein binding"/>
    <property type="evidence" value="ECO:0007669"/>
    <property type="project" value="TreeGrafter"/>
</dbReference>
<dbReference type="AlphaFoldDB" id="A0A1Y2GY24"/>
<dbReference type="Gene3D" id="2.30.22.10">
    <property type="entry name" value="Head domain of nucleotide exchange factor GrpE"/>
    <property type="match status" value="1"/>
</dbReference>
<dbReference type="GO" id="GO:0030150">
    <property type="term" value="P:protein import into mitochondrial matrix"/>
    <property type="evidence" value="ECO:0007669"/>
    <property type="project" value="TreeGrafter"/>
</dbReference>
<comment type="subcellular location">
    <subcellularLocation>
        <location evidence="1">Mitochondrion matrix</location>
    </subcellularLocation>
</comment>
<evidence type="ECO:0000313" key="9">
    <source>
        <dbReference type="Proteomes" id="UP000193411"/>
    </source>
</evidence>
<sequence length="190" mass="20701">MSMFLSALRTAAAKSSEAEKSDAAAGDKTADGEVAAPDAKVAELTASVEKLTKQLQEKESKLKEVISAYQRSLADAENQRARTKREVDQAHQYGVPKPEALANNKDLRDLHEGLTLTNNELHQTFHRHGIQRIDAVEGDKFDPAIHQAMYQAPVPGREPGTLLQVAKAGFKLHGRVLRPVQVGVVQDTSS</sequence>
<proteinExistence type="inferred from homology"/>
<evidence type="ECO:0000256" key="2">
    <source>
        <dbReference type="ARBA" id="ARBA00009054"/>
    </source>
</evidence>
<organism evidence="8 9">
    <name type="scientific">Catenaria anguillulae PL171</name>
    <dbReference type="NCBI Taxonomy" id="765915"/>
    <lineage>
        <taxon>Eukaryota</taxon>
        <taxon>Fungi</taxon>
        <taxon>Fungi incertae sedis</taxon>
        <taxon>Blastocladiomycota</taxon>
        <taxon>Blastocladiomycetes</taxon>
        <taxon>Blastocladiales</taxon>
        <taxon>Catenariaceae</taxon>
        <taxon>Catenaria</taxon>
    </lineage>
</organism>
<keyword evidence="4" id="KW-0143">Chaperone</keyword>
<feature type="region of interest" description="Disordered" evidence="7">
    <location>
        <begin position="1"/>
        <end position="34"/>
    </location>
</feature>
<dbReference type="HAMAP" id="MF_01151">
    <property type="entry name" value="GrpE"/>
    <property type="match status" value="1"/>
</dbReference>
<evidence type="ECO:0000256" key="4">
    <source>
        <dbReference type="ARBA" id="ARBA00023186"/>
    </source>
</evidence>
<evidence type="ECO:0000256" key="7">
    <source>
        <dbReference type="SAM" id="MobiDB-lite"/>
    </source>
</evidence>
<dbReference type="OrthoDB" id="201635at2759"/>
<dbReference type="GO" id="GO:0006457">
    <property type="term" value="P:protein folding"/>
    <property type="evidence" value="ECO:0007669"/>
    <property type="project" value="InterPro"/>
</dbReference>
<dbReference type="FunFam" id="2.30.22.10:FF:000002">
    <property type="entry name" value="GrpE protein homolog"/>
    <property type="match status" value="1"/>
</dbReference>
<dbReference type="PANTHER" id="PTHR21237:SF23">
    <property type="entry name" value="GRPE PROTEIN HOMOLOG, MITOCHONDRIAL"/>
    <property type="match status" value="1"/>
</dbReference>
<dbReference type="GO" id="GO:0000774">
    <property type="term" value="F:adenyl-nucleotide exchange factor activity"/>
    <property type="evidence" value="ECO:0007669"/>
    <property type="project" value="InterPro"/>
</dbReference>
<dbReference type="PANTHER" id="PTHR21237">
    <property type="entry name" value="GRPE PROTEIN"/>
    <property type="match status" value="1"/>
</dbReference>
<accession>A0A1Y2GY24</accession>
<dbReference type="Pfam" id="PF01025">
    <property type="entry name" value="GrpE"/>
    <property type="match status" value="1"/>
</dbReference>
<evidence type="ECO:0000256" key="5">
    <source>
        <dbReference type="RuleBase" id="RU004478"/>
    </source>
</evidence>